<dbReference type="RefSeq" id="WP_246115255.1">
    <property type="nucleotide sequence ID" value="NZ_BJVJ01000050.1"/>
</dbReference>
<dbReference type="PROSITE" id="PS50850">
    <property type="entry name" value="MFS"/>
    <property type="match status" value="1"/>
</dbReference>
<dbReference type="GO" id="GO:0005886">
    <property type="term" value="C:plasma membrane"/>
    <property type="evidence" value="ECO:0007669"/>
    <property type="project" value="UniProtKB-SubCell"/>
</dbReference>
<feature type="transmembrane region" description="Helical" evidence="7">
    <location>
        <begin position="35"/>
        <end position="59"/>
    </location>
</feature>
<keyword evidence="4 7" id="KW-0812">Transmembrane</keyword>
<keyword evidence="6 7" id="KW-0472">Membrane</keyword>
<evidence type="ECO:0000313" key="10">
    <source>
        <dbReference type="Proteomes" id="UP000321685"/>
    </source>
</evidence>
<dbReference type="PANTHER" id="PTHR23517:SF13">
    <property type="entry name" value="MAJOR FACILITATOR SUPERFAMILY MFS_1"/>
    <property type="match status" value="1"/>
</dbReference>
<keyword evidence="2" id="KW-0813">Transport</keyword>
<dbReference type="AlphaFoldDB" id="A0A511DQG4"/>
<proteinExistence type="predicted"/>
<organism evidence="9 10">
    <name type="scientific">Pseudonocardia sulfidoxydans NBRC 16205</name>
    <dbReference type="NCBI Taxonomy" id="1223511"/>
    <lineage>
        <taxon>Bacteria</taxon>
        <taxon>Bacillati</taxon>
        <taxon>Actinomycetota</taxon>
        <taxon>Actinomycetes</taxon>
        <taxon>Pseudonocardiales</taxon>
        <taxon>Pseudonocardiaceae</taxon>
        <taxon>Pseudonocardia</taxon>
    </lineage>
</organism>
<dbReference type="Gene3D" id="1.20.1250.20">
    <property type="entry name" value="MFS general substrate transporter like domains"/>
    <property type="match status" value="1"/>
</dbReference>
<keyword evidence="3" id="KW-1003">Cell membrane</keyword>
<dbReference type="InterPro" id="IPR036259">
    <property type="entry name" value="MFS_trans_sf"/>
</dbReference>
<feature type="transmembrane region" description="Helical" evidence="7">
    <location>
        <begin position="242"/>
        <end position="263"/>
    </location>
</feature>
<reference evidence="9 10" key="1">
    <citation type="submission" date="2019-07" db="EMBL/GenBank/DDBJ databases">
        <title>Whole genome shotgun sequence of Pseudonocardia sulfidoxydans NBRC 16205.</title>
        <authorList>
            <person name="Hosoyama A."/>
            <person name="Uohara A."/>
            <person name="Ohji S."/>
            <person name="Ichikawa N."/>
        </authorList>
    </citation>
    <scope>NUCLEOTIDE SEQUENCE [LARGE SCALE GENOMIC DNA]</scope>
    <source>
        <strain evidence="9 10">NBRC 16205</strain>
    </source>
</reference>
<feature type="transmembrane region" description="Helical" evidence="7">
    <location>
        <begin position="71"/>
        <end position="89"/>
    </location>
</feature>
<dbReference type="InterPro" id="IPR050171">
    <property type="entry name" value="MFS_Transporters"/>
</dbReference>
<keyword evidence="5 7" id="KW-1133">Transmembrane helix</keyword>
<comment type="subcellular location">
    <subcellularLocation>
        <location evidence="1">Cell membrane</location>
        <topology evidence="1">Multi-pass membrane protein</topology>
    </subcellularLocation>
</comment>
<evidence type="ECO:0000256" key="7">
    <source>
        <dbReference type="SAM" id="Phobius"/>
    </source>
</evidence>
<dbReference type="SUPFAM" id="SSF103473">
    <property type="entry name" value="MFS general substrate transporter"/>
    <property type="match status" value="1"/>
</dbReference>
<feature type="transmembrane region" description="Helical" evidence="7">
    <location>
        <begin position="139"/>
        <end position="160"/>
    </location>
</feature>
<feature type="domain" description="Major facilitator superfamily (MFS) profile" evidence="8">
    <location>
        <begin position="5"/>
        <end position="386"/>
    </location>
</feature>
<evidence type="ECO:0000256" key="2">
    <source>
        <dbReference type="ARBA" id="ARBA00022448"/>
    </source>
</evidence>
<evidence type="ECO:0000256" key="4">
    <source>
        <dbReference type="ARBA" id="ARBA00022692"/>
    </source>
</evidence>
<evidence type="ECO:0000313" key="9">
    <source>
        <dbReference type="EMBL" id="GEL25308.1"/>
    </source>
</evidence>
<feature type="transmembrane region" description="Helical" evidence="7">
    <location>
        <begin position="334"/>
        <end position="357"/>
    </location>
</feature>
<evidence type="ECO:0000256" key="5">
    <source>
        <dbReference type="ARBA" id="ARBA00022989"/>
    </source>
</evidence>
<feature type="transmembrane region" description="Helical" evidence="7">
    <location>
        <begin position="208"/>
        <end position="230"/>
    </location>
</feature>
<dbReference type="Pfam" id="PF07690">
    <property type="entry name" value="MFS_1"/>
    <property type="match status" value="1"/>
</dbReference>
<feature type="transmembrane region" description="Helical" evidence="7">
    <location>
        <begin position="301"/>
        <end position="322"/>
    </location>
</feature>
<feature type="transmembrane region" description="Helical" evidence="7">
    <location>
        <begin position="363"/>
        <end position="383"/>
    </location>
</feature>
<accession>A0A511DQG4</accession>
<feature type="transmembrane region" description="Helical" evidence="7">
    <location>
        <begin position="275"/>
        <end position="295"/>
    </location>
</feature>
<dbReference type="PANTHER" id="PTHR23517">
    <property type="entry name" value="RESISTANCE PROTEIN MDTM, PUTATIVE-RELATED-RELATED"/>
    <property type="match status" value="1"/>
</dbReference>
<protein>
    <submittedName>
        <fullName evidence="9">MFS transporter</fullName>
    </submittedName>
</protein>
<dbReference type="Proteomes" id="UP000321685">
    <property type="component" value="Unassembled WGS sequence"/>
</dbReference>
<evidence type="ECO:0000256" key="6">
    <source>
        <dbReference type="ARBA" id="ARBA00023136"/>
    </source>
</evidence>
<dbReference type="EMBL" id="BJVJ01000050">
    <property type="protein sequence ID" value="GEL25308.1"/>
    <property type="molecule type" value="Genomic_DNA"/>
</dbReference>
<feature type="transmembrane region" description="Helical" evidence="7">
    <location>
        <begin position="166"/>
        <end position="182"/>
    </location>
</feature>
<dbReference type="InterPro" id="IPR020846">
    <property type="entry name" value="MFS_dom"/>
</dbReference>
<name>A0A511DQG4_9PSEU</name>
<dbReference type="InterPro" id="IPR011701">
    <property type="entry name" value="MFS"/>
</dbReference>
<gene>
    <name evidence="9" type="ORF">PSU4_42620</name>
</gene>
<sequence>MNRKAWLAVAAAMFCCGWGGNQFTPLLIMYRDAAGYSVLTVDAFLGAYVVGVVPTLLLAGRLCARWGRRPLMLAGTVMSLLASVLLALGETGPVPIFAGRFATGTAVAVAMAVGSTWVKELSEPPFDDAPAGTGARRAALSLTLGFGLGAGVAGVLAQWGPLPMELPYVVHGVLTIAALTLLPRVPETVPGGTGTHVPPLRAARHPRFLRVVLPMAPWIFGSAGVAYAIMPQLVGDRLGSWGLAYSTLLTVATLLTGAAVQPIAKRLDRRTDARAVVVSMIVMSGGLAFGVVAAVERSPWLALGAAIVLGAAYGVAVVAGLLEIQRLARPEDLAGLTGVYYALAYIGFLLPTVLAVAAHVVGYPWLLGALVVIAAAGTVTIAASSRSHLPVAAPRSPARMG</sequence>
<evidence type="ECO:0000259" key="8">
    <source>
        <dbReference type="PROSITE" id="PS50850"/>
    </source>
</evidence>
<evidence type="ECO:0000256" key="3">
    <source>
        <dbReference type="ARBA" id="ARBA00022475"/>
    </source>
</evidence>
<keyword evidence="10" id="KW-1185">Reference proteome</keyword>
<feature type="transmembrane region" description="Helical" evidence="7">
    <location>
        <begin position="101"/>
        <end position="118"/>
    </location>
</feature>
<evidence type="ECO:0000256" key="1">
    <source>
        <dbReference type="ARBA" id="ARBA00004651"/>
    </source>
</evidence>
<dbReference type="GO" id="GO:0022857">
    <property type="term" value="F:transmembrane transporter activity"/>
    <property type="evidence" value="ECO:0007669"/>
    <property type="project" value="InterPro"/>
</dbReference>
<comment type="caution">
    <text evidence="9">The sequence shown here is derived from an EMBL/GenBank/DDBJ whole genome shotgun (WGS) entry which is preliminary data.</text>
</comment>